<dbReference type="OrthoDB" id="998068at2759"/>
<reference evidence="2" key="1">
    <citation type="submission" date="2022-02" db="EMBL/GenBank/DDBJ databases">
        <authorList>
            <person name="Henning P.M."/>
            <person name="McCubbin A.G."/>
            <person name="Shore J.S."/>
        </authorList>
    </citation>
    <scope>NUCLEOTIDE SEQUENCE</scope>
    <source>
        <strain evidence="2">F60SS</strain>
        <tissue evidence="2">Leaves</tissue>
    </source>
</reference>
<proteinExistence type="predicted"/>
<comment type="caution">
    <text evidence="2">The sequence shown here is derived from an EMBL/GenBank/DDBJ whole genome shotgun (WGS) entry which is preliminary data.</text>
</comment>
<gene>
    <name evidence="2" type="ORF">Tsubulata_021861</name>
</gene>
<protein>
    <recommendedName>
        <fullName evidence="4">DUF4283 domain-containing protein</fullName>
    </recommendedName>
</protein>
<feature type="compositionally biased region" description="Basic and acidic residues" evidence="1">
    <location>
        <begin position="235"/>
        <end position="244"/>
    </location>
</feature>
<dbReference type="PANTHER" id="PTHR34427">
    <property type="entry name" value="DUF4283 DOMAIN PROTEIN"/>
    <property type="match status" value="1"/>
</dbReference>
<evidence type="ECO:0008006" key="4">
    <source>
        <dbReference type="Google" id="ProtNLM"/>
    </source>
</evidence>
<dbReference type="EMBL" id="JAKUCV010004265">
    <property type="protein sequence ID" value="KAJ4835935.1"/>
    <property type="molecule type" value="Genomic_DNA"/>
</dbReference>
<name>A0A9Q0JCP6_9ROSI</name>
<accession>A0A9Q0JCP6</accession>
<feature type="compositionally biased region" description="Acidic residues" evidence="1">
    <location>
        <begin position="214"/>
        <end position="225"/>
    </location>
</feature>
<evidence type="ECO:0000256" key="1">
    <source>
        <dbReference type="SAM" id="MobiDB-lite"/>
    </source>
</evidence>
<keyword evidence="3" id="KW-1185">Reference proteome</keyword>
<reference evidence="2" key="2">
    <citation type="journal article" date="2023" name="Plants (Basel)">
        <title>Annotation of the Turnera subulata (Passifloraceae) Draft Genome Reveals the S-Locus Evolved after the Divergence of Turneroideae from Passifloroideae in a Stepwise Manner.</title>
        <authorList>
            <person name="Henning P.M."/>
            <person name="Roalson E.H."/>
            <person name="Mir W."/>
            <person name="McCubbin A.G."/>
            <person name="Shore J.S."/>
        </authorList>
    </citation>
    <scope>NUCLEOTIDE SEQUENCE</scope>
    <source>
        <strain evidence="2">F60SS</strain>
    </source>
</reference>
<dbReference type="PANTHER" id="PTHR34427:SF5">
    <property type="entry name" value="DUF4283 DOMAIN-CONTAINING PROTEIN"/>
    <property type="match status" value="1"/>
</dbReference>
<dbReference type="AlphaFoldDB" id="A0A9Q0JCP6"/>
<evidence type="ECO:0000313" key="3">
    <source>
        <dbReference type="Proteomes" id="UP001141552"/>
    </source>
</evidence>
<evidence type="ECO:0000313" key="2">
    <source>
        <dbReference type="EMBL" id="KAJ4835935.1"/>
    </source>
</evidence>
<sequence>MVTTGKSYFAAVKGLSVGDKTPAPNMAFIPTSDTMSWLSRCMVGVLKHPTDMESVIGVWALHGYTDVKVSDLGGDSVLVCFPSTTSMTQFTQANPEWVSLWFKMIRPWQRGDCAETRRCWLSIRGVPLHAWCLEFFMLIASEFGKMVSVNVVTEQKQRLDEARVEVLTTQGRRIDKELVISIAESQYVLNVVEVPSLVCWCATAHRGESVFSDQPDEDSSPENGEDGGRGTLADDSSKQTKFDEVDPIGLMPKSHLIQGVINMTASASTSNSKNLPLANSFGPLGDQDASEAQVPLESIGSPQSLGIKEPLGQPKAVTIGSHEQYMEELQNSTQNCNESDARYIEYLEDRLANAIHSRRVNRGRKFNKVRANGSVTSADSSVNSDIRRVNMRLSQQGPTPTQSVSFSEVEAQETMDVGNMLGRDNTGKHSHVITMARDLVEKEAFEWSKSQTDV</sequence>
<feature type="region of interest" description="Disordered" evidence="1">
    <location>
        <begin position="210"/>
        <end position="247"/>
    </location>
</feature>
<organism evidence="2 3">
    <name type="scientific">Turnera subulata</name>
    <dbReference type="NCBI Taxonomy" id="218843"/>
    <lineage>
        <taxon>Eukaryota</taxon>
        <taxon>Viridiplantae</taxon>
        <taxon>Streptophyta</taxon>
        <taxon>Embryophyta</taxon>
        <taxon>Tracheophyta</taxon>
        <taxon>Spermatophyta</taxon>
        <taxon>Magnoliopsida</taxon>
        <taxon>eudicotyledons</taxon>
        <taxon>Gunneridae</taxon>
        <taxon>Pentapetalae</taxon>
        <taxon>rosids</taxon>
        <taxon>fabids</taxon>
        <taxon>Malpighiales</taxon>
        <taxon>Passifloraceae</taxon>
        <taxon>Turnera</taxon>
    </lineage>
</organism>
<dbReference type="Proteomes" id="UP001141552">
    <property type="component" value="Unassembled WGS sequence"/>
</dbReference>